<dbReference type="AlphaFoldDB" id="A0A814WUU7"/>
<feature type="domain" description="Ricin B lectin" evidence="2">
    <location>
        <begin position="32"/>
        <end position="154"/>
    </location>
</feature>
<gene>
    <name evidence="3" type="ORF">VCS650_LOCUS25937</name>
</gene>
<proteinExistence type="predicted"/>
<dbReference type="EMBL" id="CAJNON010000340">
    <property type="protein sequence ID" value="CAF1206514.1"/>
    <property type="molecule type" value="Genomic_DNA"/>
</dbReference>
<feature type="signal peptide" evidence="1">
    <location>
        <begin position="1"/>
        <end position="16"/>
    </location>
</feature>
<dbReference type="Pfam" id="PF14200">
    <property type="entry name" value="RicinB_lectin_2"/>
    <property type="match status" value="1"/>
</dbReference>
<dbReference type="CDD" id="cd00161">
    <property type="entry name" value="beta-trefoil_Ricin-like"/>
    <property type="match status" value="1"/>
</dbReference>
<dbReference type="OrthoDB" id="10537726at2759"/>
<evidence type="ECO:0000256" key="1">
    <source>
        <dbReference type="SAM" id="SignalP"/>
    </source>
</evidence>
<dbReference type="SMART" id="SM00458">
    <property type="entry name" value="RICIN"/>
    <property type="match status" value="1"/>
</dbReference>
<organism evidence="3 4">
    <name type="scientific">Adineta steineri</name>
    <dbReference type="NCBI Taxonomy" id="433720"/>
    <lineage>
        <taxon>Eukaryota</taxon>
        <taxon>Metazoa</taxon>
        <taxon>Spiralia</taxon>
        <taxon>Gnathifera</taxon>
        <taxon>Rotifera</taxon>
        <taxon>Eurotatoria</taxon>
        <taxon>Bdelloidea</taxon>
        <taxon>Adinetida</taxon>
        <taxon>Adinetidae</taxon>
        <taxon>Adineta</taxon>
    </lineage>
</organism>
<dbReference type="InterPro" id="IPR035992">
    <property type="entry name" value="Ricin_B-like_lectins"/>
</dbReference>
<dbReference type="Gene3D" id="2.80.10.50">
    <property type="match status" value="2"/>
</dbReference>
<dbReference type="PROSITE" id="PS50231">
    <property type="entry name" value="RICIN_B_LECTIN"/>
    <property type="match status" value="1"/>
</dbReference>
<keyword evidence="1" id="KW-0732">Signal</keyword>
<dbReference type="Proteomes" id="UP000663891">
    <property type="component" value="Unassembled WGS sequence"/>
</dbReference>
<evidence type="ECO:0000313" key="4">
    <source>
        <dbReference type="Proteomes" id="UP000663891"/>
    </source>
</evidence>
<feature type="chain" id="PRO_5032743477" description="Ricin B lectin domain-containing protein" evidence="1">
    <location>
        <begin position="17"/>
        <end position="154"/>
    </location>
</feature>
<evidence type="ECO:0000259" key="2">
    <source>
        <dbReference type="SMART" id="SM00458"/>
    </source>
</evidence>
<protein>
    <recommendedName>
        <fullName evidence="2">Ricin B lectin domain-containing protein</fullName>
    </recommendedName>
</protein>
<name>A0A814WUU7_9BILA</name>
<evidence type="ECO:0000313" key="3">
    <source>
        <dbReference type="EMBL" id="CAF1206514.1"/>
    </source>
</evidence>
<accession>A0A814WUU7</accession>
<sequence>MNYALYLVLLINTVNSVLVNQNQQWRPIHHQDKFFHLQNSKSGKCLDVALDQIYQDGGKVQQWDCHYHSDNQQWFFDHSRLVNKKSGKCLDAPWGWWWAGARLSQWHCHDRVNQKWLDHHGGFKNDGSKKCLDVPNDQAFDNGVQLHQWHCLYE</sequence>
<reference evidence="3" key="1">
    <citation type="submission" date="2021-02" db="EMBL/GenBank/DDBJ databases">
        <authorList>
            <person name="Nowell W R."/>
        </authorList>
    </citation>
    <scope>NUCLEOTIDE SEQUENCE</scope>
</reference>
<dbReference type="InterPro" id="IPR000772">
    <property type="entry name" value="Ricin_B_lectin"/>
</dbReference>
<comment type="caution">
    <text evidence="3">The sequence shown here is derived from an EMBL/GenBank/DDBJ whole genome shotgun (WGS) entry which is preliminary data.</text>
</comment>
<dbReference type="SUPFAM" id="SSF50370">
    <property type="entry name" value="Ricin B-like lectins"/>
    <property type="match status" value="1"/>
</dbReference>